<dbReference type="GO" id="GO:0005886">
    <property type="term" value="C:plasma membrane"/>
    <property type="evidence" value="ECO:0007669"/>
    <property type="project" value="UniProtKB-SubCell"/>
</dbReference>
<evidence type="ECO:0000256" key="3">
    <source>
        <dbReference type="ARBA" id="ARBA00009370"/>
    </source>
</evidence>
<comment type="subcellular location">
    <subcellularLocation>
        <location evidence="2">Cell membrane</location>
        <topology evidence="2">Single-pass type II membrane protein</topology>
    </subcellularLocation>
    <subcellularLocation>
        <location evidence="7">Membrane</location>
        <topology evidence="7">Single-pass type II membrane protein</topology>
    </subcellularLocation>
</comment>
<sequence>MVVPFLAMLAVRSWLVEPFTVAADSMSPAIPSGSIVFVYKPAAAMGLIRNGMVVAFTSPVDGRTVIKRVIAGEGQRVAIRDSELFVDDVAVSEPFVDHSRIDATYFGPETVPPGRVFVLGDNRAVSVDSRDFGALPLSAIQGSVLTGHQ</sequence>
<feature type="active site" evidence="6">
    <location>
        <position position="25"/>
    </location>
</feature>
<comment type="catalytic activity">
    <reaction evidence="1 7">
        <text>Cleavage of hydrophobic, N-terminal signal or leader sequences from secreted and periplasmic proteins.</text>
        <dbReference type="EC" id="3.4.21.89"/>
    </reaction>
</comment>
<evidence type="ECO:0000256" key="4">
    <source>
        <dbReference type="ARBA" id="ARBA00013208"/>
    </source>
</evidence>
<dbReference type="InterPro" id="IPR036286">
    <property type="entry name" value="LexA/Signal_pep-like_sf"/>
</dbReference>
<dbReference type="Pfam" id="PF10502">
    <property type="entry name" value="Peptidase_S26"/>
    <property type="match status" value="1"/>
</dbReference>
<comment type="similarity">
    <text evidence="3 7">Belongs to the peptidase S26 family.</text>
</comment>
<dbReference type="GO" id="GO:0004252">
    <property type="term" value="F:serine-type endopeptidase activity"/>
    <property type="evidence" value="ECO:0007669"/>
    <property type="project" value="InterPro"/>
</dbReference>
<dbReference type="InterPro" id="IPR019533">
    <property type="entry name" value="Peptidase_S26"/>
</dbReference>
<keyword evidence="5 7" id="KW-0378">Hydrolase</keyword>
<dbReference type="PANTHER" id="PTHR43390:SF1">
    <property type="entry name" value="CHLOROPLAST PROCESSING PEPTIDASE"/>
    <property type="match status" value="1"/>
</dbReference>
<evidence type="ECO:0000313" key="10">
    <source>
        <dbReference type="Proteomes" id="UP000273807"/>
    </source>
</evidence>
<dbReference type="EMBL" id="RBED01000114">
    <property type="protein sequence ID" value="RNL52085.1"/>
    <property type="molecule type" value="Genomic_DNA"/>
</dbReference>
<evidence type="ECO:0000256" key="7">
    <source>
        <dbReference type="RuleBase" id="RU362042"/>
    </source>
</evidence>
<evidence type="ECO:0000256" key="5">
    <source>
        <dbReference type="ARBA" id="ARBA00022801"/>
    </source>
</evidence>
<dbReference type="CDD" id="cd06530">
    <property type="entry name" value="S26_SPase_I"/>
    <property type="match status" value="1"/>
</dbReference>
<accession>A0A3N0BTK9</accession>
<evidence type="ECO:0000259" key="8">
    <source>
        <dbReference type="Pfam" id="PF10502"/>
    </source>
</evidence>
<dbReference type="PRINTS" id="PR00727">
    <property type="entry name" value="LEADERPTASE"/>
</dbReference>
<dbReference type="GO" id="GO:0006465">
    <property type="term" value="P:signal peptide processing"/>
    <property type="evidence" value="ECO:0007669"/>
    <property type="project" value="InterPro"/>
</dbReference>
<dbReference type="EC" id="3.4.21.89" evidence="4 7"/>
<keyword evidence="10" id="KW-1185">Reference proteome</keyword>
<evidence type="ECO:0000313" key="9">
    <source>
        <dbReference type="EMBL" id="RNL52085.1"/>
    </source>
</evidence>
<reference evidence="9 10" key="1">
    <citation type="submission" date="2018-10" db="EMBL/GenBank/DDBJ databases">
        <title>Genome sequencing of Arthrobacter oryzae TNB02.</title>
        <authorList>
            <person name="Cho Y.-J."/>
            <person name="Cho A."/>
            <person name="Kim O.-S."/>
        </authorList>
    </citation>
    <scope>NUCLEOTIDE SEQUENCE [LARGE SCALE GENOMIC DNA]</scope>
    <source>
        <strain evidence="9 10">TNB02</strain>
    </source>
</reference>
<dbReference type="OrthoDB" id="9815782at2"/>
<feature type="domain" description="Peptidase S26" evidence="8">
    <location>
        <begin position="2"/>
        <end position="144"/>
    </location>
</feature>
<gene>
    <name evidence="9" type="primary">lepB</name>
    <name evidence="9" type="ORF">D7003_13875</name>
</gene>
<dbReference type="Gene3D" id="2.10.109.10">
    <property type="entry name" value="Umud Fragment, subunit A"/>
    <property type="match status" value="1"/>
</dbReference>
<dbReference type="InterPro" id="IPR000223">
    <property type="entry name" value="Pept_S26A_signal_pept_1"/>
</dbReference>
<dbReference type="RefSeq" id="WP_123256081.1">
    <property type="nucleotide sequence ID" value="NZ_RBED01000114.1"/>
</dbReference>
<dbReference type="NCBIfam" id="TIGR02227">
    <property type="entry name" value="sigpep_I_bact"/>
    <property type="match status" value="1"/>
</dbReference>
<evidence type="ECO:0000256" key="6">
    <source>
        <dbReference type="PIRSR" id="PIRSR600223-1"/>
    </source>
</evidence>
<dbReference type="Proteomes" id="UP000273807">
    <property type="component" value="Unassembled WGS sequence"/>
</dbReference>
<evidence type="ECO:0000256" key="2">
    <source>
        <dbReference type="ARBA" id="ARBA00004401"/>
    </source>
</evidence>
<dbReference type="AlphaFoldDB" id="A0A3N0BTK9"/>
<comment type="caution">
    <text evidence="9">The sequence shown here is derived from an EMBL/GenBank/DDBJ whole genome shotgun (WGS) entry which is preliminary data.</text>
</comment>
<protein>
    <recommendedName>
        <fullName evidence="4 7">Signal peptidase I</fullName>
        <ecNumber evidence="4 7">3.4.21.89</ecNumber>
    </recommendedName>
</protein>
<dbReference type="GO" id="GO:0009003">
    <property type="term" value="F:signal peptidase activity"/>
    <property type="evidence" value="ECO:0007669"/>
    <property type="project" value="UniProtKB-EC"/>
</dbReference>
<evidence type="ECO:0000256" key="1">
    <source>
        <dbReference type="ARBA" id="ARBA00000677"/>
    </source>
</evidence>
<keyword evidence="7" id="KW-0645">Protease</keyword>
<organism evidence="9 10">
    <name type="scientific">Arthrobacter oryzae</name>
    <dbReference type="NCBI Taxonomy" id="409290"/>
    <lineage>
        <taxon>Bacteria</taxon>
        <taxon>Bacillati</taxon>
        <taxon>Actinomycetota</taxon>
        <taxon>Actinomycetes</taxon>
        <taxon>Micrococcales</taxon>
        <taxon>Micrococcaceae</taxon>
        <taxon>Arthrobacter</taxon>
    </lineage>
</organism>
<proteinExistence type="inferred from homology"/>
<dbReference type="SUPFAM" id="SSF51306">
    <property type="entry name" value="LexA/Signal peptidase"/>
    <property type="match status" value="1"/>
</dbReference>
<dbReference type="InterPro" id="IPR019758">
    <property type="entry name" value="Pept_S26A_signal_pept_1_CS"/>
</dbReference>
<feature type="active site" evidence="6">
    <location>
        <position position="67"/>
    </location>
</feature>
<dbReference type="PANTHER" id="PTHR43390">
    <property type="entry name" value="SIGNAL PEPTIDASE I"/>
    <property type="match status" value="1"/>
</dbReference>
<name>A0A3N0BTK9_9MICC</name>
<dbReference type="PROSITE" id="PS00761">
    <property type="entry name" value="SPASE_I_3"/>
    <property type="match status" value="1"/>
</dbReference>